<evidence type="ECO:0000313" key="3">
    <source>
        <dbReference type="EMBL" id="SDH50355.1"/>
    </source>
</evidence>
<dbReference type="Gene3D" id="1.10.260.40">
    <property type="entry name" value="lambda repressor-like DNA-binding domains"/>
    <property type="match status" value="1"/>
</dbReference>
<dbReference type="GO" id="GO:0045892">
    <property type="term" value="P:negative regulation of DNA-templated transcription"/>
    <property type="evidence" value="ECO:0007669"/>
    <property type="project" value="InterPro"/>
</dbReference>
<feature type="domain" description="Bacteriophage CI repressor N-terminal" evidence="2">
    <location>
        <begin position="7"/>
        <end position="67"/>
    </location>
</feature>
<dbReference type="InterPro" id="IPR010982">
    <property type="entry name" value="Lambda_DNA-bd_dom_sf"/>
</dbReference>
<dbReference type="InterPro" id="IPR015927">
    <property type="entry name" value="Peptidase_S24_S26A/B/C"/>
</dbReference>
<name>A0A1G8CY27_9FLAO</name>
<evidence type="ECO:0000313" key="4">
    <source>
        <dbReference type="Proteomes" id="UP000243588"/>
    </source>
</evidence>
<dbReference type="GO" id="GO:0003677">
    <property type="term" value="F:DNA binding"/>
    <property type="evidence" value="ECO:0007669"/>
    <property type="project" value="InterPro"/>
</dbReference>
<dbReference type="InterPro" id="IPR036286">
    <property type="entry name" value="LexA/Signal_pep-like_sf"/>
</dbReference>
<evidence type="ECO:0000259" key="1">
    <source>
        <dbReference type="Pfam" id="PF00717"/>
    </source>
</evidence>
<dbReference type="STRING" id="702745.SAMN05421818_10570"/>
<dbReference type="RefSeq" id="WP_090406594.1">
    <property type="nucleotide sequence ID" value="NZ_FNDQ01000005.1"/>
</dbReference>
<evidence type="ECO:0000259" key="2">
    <source>
        <dbReference type="Pfam" id="PF07022"/>
    </source>
</evidence>
<sequence>MQNATTVIKKLKKLLEIKTDLELSDILKVKPNTISSWKKRNSLQYEGIIEICKEHRIDLNELFLKESTIVKSNSFLKKQVKMISLDHQFEYFLDSEKVLKDAPKFVFPTTEEVDMAFQVASENMYPTLKVSSYVITKKIDIKDIQPWHLYLFVLKGRGLMTYRFKRVLENNHLLFVSDNSSYENLDVAPSDIIEIFCIRGAFLPNFKGIGDL</sequence>
<organism evidence="3 4">
    <name type="scientific">Myroides phaeus</name>
    <dbReference type="NCBI Taxonomy" id="702745"/>
    <lineage>
        <taxon>Bacteria</taxon>
        <taxon>Pseudomonadati</taxon>
        <taxon>Bacteroidota</taxon>
        <taxon>Flavobacteriia</taxon>
        <taxon>Flavobacteriales</taxon>
        <taxon>Flavobacteriaceae</taxon>
        <taxon>Myroides</taxon>
    </lineage>
</organism>
<dbReference type="EMBL" id="FNDQ01000005">
    <property type="protein sequence ID" value="SDH50355.1"/>
    <property type="molecule type" value="Genomic_DNA"/>
</dbReference>
<dbReference type="Pfam" id="PF07022">
    <property type="entry name" value="Phage_CI_repr"/>
    <property type="match status" value="1"/>
</dbReference>
<dbReference type="AlphaFoldDB" id="A0A1G8CY27"/>
<dbReference type="Gene3D" id="2.10.109.10">
    <property type="entry name" value="Umud Fragment, subunit A"/>
    <property type="match status" value="1"/>
</dbReference>
<protein>
    <submittedName>
        <fullName evidence="3">Bacteriophage CI repressor helix-turn-helix domain-containing protein</fullName>
    </submittedName>
</protein>
<keyword evidence="4" id="KW-1185">Reference proteome</keyword>
<feature type="domain" description="Peptidase S24/S26A/S26B/S26C" evidence="1">
    <location>
        <begin position="106"/>
        <end position="195"/>
    </location>
</feature>
<accession>A0A1G8CY27</accession>
<proteinExistence type="predicted"/>
<dbReference type="SUPFAM" id="SSF51306">
    <property type="entry name" value="LexA/Signal peptidase"/>
    <property type="match status" value="1"/>
</dbReference>
<dbReference type="Pfam" id="PF00717">
    <property type="entry name" value="Peptidase_S24"/>
    <property type="match status" value="1"/>
</dbReference>
<reference evidence="4" key="1">
    <citation type="submission" date="2016-10" db="EMBL/GenBank/DDBJ databases">
        <authorList>
            <person name="Varghese N."/>
            <person name="Submissions S."/>
        </authorList>
    </citation>
    <scope>NUCLEOTIDE SEQUENCE [LARGE SCALE GENOMIC DNA]</scope>
    <source>
        <strain evidence="4">DSM 23313</strain>
    </source>
</reference>
<dbReference type="Proteomes" id="UP000243588">
    <property type="component" value="Unassembled WGS sequence"/>
</dbReference>
<gene>
    <name evidence="3" type="ORF">SAMN05421818_10570</name>
</gene>
<dbReference type="InterPro" id="IPR010744">
    <property type="entry name" value="Phage_CI_N"/>
</dbReference>